<evidence type="ECO:0000256" key="2">
    <source>
        <dbReference type="SAM" id="Phobius"/>
    </source>
</evidence>
<dbReference type="Proteomes" id="UP001642720">
    <property type="component" value="Unassembled WGS sequence"/>
</dbReference>
<keyword evidence="4" id="KW-1185">Reference proteome</keyword>
<feature type="transmembrane region" description="Helical" evidence="2">
    <location>
        <begin position="360"/>
        <end position="384"/>
    </location>
</feature>
<keyword evidence="2" id="KW-0472">Membrane</keyword>
<gene>
    <name evidence="3" type="ORF">CCMA1212_008691</name>
</gene>
<evidence type="ECO:0000313" key="4">
    <source>
        <dbReference type="Proteomes" id="UP001642720"/>
    </source>
</evidence>
<sequence length="464" mass="52006">MSWTKRSQEVLYRDFTEKAAAEAPVTAAKPWSLEVCDISQDGQLHEYVQNTVRRLSGNPRLRIVFAPSDTPRRETKGLMVELFHKFGMPHDFTAERARSTTHSLSRRSGGDNSFSSWFRFSCISSLLGETYDESPEGKDDATAGAPPPDKYPTKETAFFLQASKEANVTLLCFGAGPGVRRRIKDLIRSREWDDIGVNPEILFDVTLEGLHEEVDDVAWRLEEEFALLEQSLIRSTDSGGLSSSLRGTISEAYAFTRQKTELSRALESALMITEGLIMSTSAKISSVFASSSNNANSHRQPLVDIQLKECLEYRRTLFRSTQLRVSALQKRIEAVTALASDLISQQQSAAVIQGPVSMKLIAASILIFLPTITVATIAGSRLLLSEQRDEEGSWDVSATPLFYLLWYISIPLTLAVVFLSFCWLWWRQGRSQKKAVVSSPWYRRMILRRAKGNKEHQDPGVSPV</sequence>
<protein>
    <submittedName>
        <fullName evidence="3">Uncharacterized protein</fullName>
    </submittedName>
</protein>
<keyword evidence="2" id="KW-1133">Transmembrane helix</keyword>
<dbReference type="RefSeq" id="XP_073555596.1">
    <property type="nucleotide sequence ID" value="XM_073705808.1"/>
</dbReference>
<evidence type="ECO:0000313" key="3">
    <source>
        <dbReference type="EMBL" id="TFA99394.1"/>
    </source>
</evidence>
<feature type="region of interest" description="Disordered" evidence="1">
    <location>
        <begin position="132"/>
        <end position="151"/>
    </location>
</feature>
<evidence type="ECO:0000256" key="1">
    <source>
        <dbReference type="SAM" id="MobiDB-lite"/>
    </source>
</evidence>
<comment type="caution">
    <text evidence="3">The sequence shown here is derived from an EMBL/GenBank/DDBJ whole genome shotgun (WGS) entry which is preliminary data.</text>
</comment>
<organism evidence="3 4">
    <name type="scientific">Trichoderma ghanense</name>
    <dbReference type="NCBI Taxonomy" id="65468"/>
    <lineage>
        <taxon>Eukaryota</taxon>
        <taxon>Fungi</taxon>
        <taxon>Dikarya</taxon>
        <taxon>Ascomycota</taxon>
        <taxon>Pezizomycotina</taxon>
        <taxon>Sordariomycetes</taxon>
        <taxon>Hypocreomycetidae</taxon>
        <taxon>Hypocreales</taxon>
        <taxon>Hypocreaceae</taxon>
        <taxon>Trichoderma</taxon>
    </lineage>
</organism>
<accession>A0ABY2GW03</accession>
<dbReference type="EMBL" id="PPTA01000014">
    <property type="protein sequence ID" value="TFA99394.1"/>
    <property type="molecule type" value="Genomic_DNA"/>
</dbReference>
<feature type="transmembrane region" description="Helical" evidence="2">
    <location>
        <begin position="404"/>
        <end position="426"/>
    </location>
</feature>
<proteinExistence type="predicted"/>
<dbReference type="GeneID" id="300580258"/>
<reference evidence="3 4" key="1">
    <citation type="submission" date="2018-01" db="EMBL/GenBank/DDBJ databases">
        <title>Genome characterization of the sugarcane-associated fungus Trichoderma ghanense CCMA-1212 and their application in lignocelulose bioconversion.</title>
        <authorList>
            <person name="Steindorff A.S."/>
            <person name="Mendes T.D."/>
            <person name="Vilela E.S.D."/>
            <person name="Rodrigues D.S."/>
            <person name="Formighieri E.F."/>
            <person name="Melo I.S."/>
            <person name="Favaro L.C.L."/>
        </authorList>
    </citation>
    <scope>NUCLEOTIDE SEQUENCE [LARGE SCALE GENOMIC DNA]</scope>
    <source>
        <strain evidence="3 4">CCMA-1212</strain>
    </source>
</reference>
<name>A0ABY2GW03_9HYPO</name>
<keyword evidence="2" id="KW-0812">Transmembrane</keyword>